<evidence type="ECO:0000313" key="4">
    <source>
        <dbReference type="EMBL" id="CAD9100424.1"/>
    </source>
</evidence>
<name>A0A7S1LCW9_ALECA</name>
<feature type="domain" description="CSC1/OSCA1-like 7TM region" evidence="3">
    <location>
        <begin position="77"/>
        <end position="296"/>
    </location>
</feature>
<keyword evidence="2" id="KW-0472">Membrane</keyword>
<feature type="transmembrane region" description="Helical" evidence="2">
    <location>
        <begin position="36"/>
        <end position="56"/>
    </location>
</feature>
<feature type="transmembrane region" description="Helical" evidence="2">
    <location>
        <begin position="284"/>
        <end position="301"/>
    </location>
</feature>
<evidence type="ECO:0000259" key="3">
    <source>
        <dbReference type="Pfam" id="PF02714"/>
    </source>
</evidence>
<evidence type="ECO:0000256" key="2">
    <source>
        <dbReference type="SAM" id="Phobius"/>
    </source>
</evidence>
<keyword evidence="2" id="KW-0812">Transmembrane</keyword>
<dbReference type="Pfam" id="PF02714">
    <property type="entry name" value="RSN1_7TM"/>
    <property type="match status" value="1"/>
</dbReference>
<sequence length="379" mass="42905">MVLRYSWNREDWRVSLPPEASSVDWRSLTEVRPLRLCTMAAGYLITAGLFLGFIPICLHITNSAITIDMGPLQPVWAAFAPTLGLLIFVSLLPSVLLWIFQNFFTLYSDTWAQAHLQDWYFLFMIFFVVLVTAIGNDLSEFLRRVAAHPFSIFQLLADKLPYATHFYIHYLVLQWPMHVIHCLRPFNLLRFVGLRQIFEEEEARLLSEPEDQGYHGLGSRSARWTINAVVGIVFSTLSPPIALLAGIDSVVCYVMFGYVLVFAETKKNDLGGVFWVKQMQHMRVGLLIYCVLMVGVLAARSSDSGPALLALPTLIFICWSYLRFDGKVCMVGLPFAERAVRRAAAGALARAESKSLEQEAPEDTGEVYVQPELLEEEER</sequence>
<dbReference type="PANTHER" id="PTHR13018:SF5">
    <property type="entry name" value="RE44586P"/>
    <property type="match status" value="1"/>
</dbReference>
<dbReference type="EMBL" id="HBGE01012036">
    <property type="protein sequence ID" value="CAD9100424.1"/>
    <property type="molecule type" value="Transcribed_RNA"/>
</dbReference>
<keyword evidence="2" id="KW-1133">Transmembrane helix</keyword>
<dbReference type="InterPro" id="IPR003864">
    <property type="entry name" value="CSC1/OSCA1-like_7TM"/>
</dbReference>
<dbReference type="InterPro" id="IPR045122">
    <property type="entry name" value="Csc1-like"/>
</dbReference>
<feature type="region of interest" description="Disordered" evidence="1">
    <location>
        <begin position="353"/>
        <end position="379"/>
    </location>
</feature>
<feature type="transmembrane region" description="Helical" evidence="2">
    <location>
        <begin position="76"/>
        <end position="99"/>
    </location>
</feature>
<organism evidence="4">
    <name type="scientific">Alexandrium catenella</name>
    <name type="common">Red tide dinoflagellate</name>
    <name type="synonym">Gonyaulax catenella</name>
    <dbReference type="NCBI Taxonomy" id="2925"/>
    <lineage>
        <taxon>Eukaryota</taxon>
        <taxon>Sar</taxon>
        <taxon>Alveolata</taxon>
        <taxon>Dinophyceae</taxon>
        <taxon>Gonyaulacales</taxon>
        <taxon>Pyrocystaceae</taxon>
        <taxon>Alexandrium</taxon>
    </lineage>
</organism>
<gene>
    <name evidence="4" type="ORF">ACAT0790_LOCUS7089</name>
</gene>
<proteinExistence type="predicted"/>
<feature type="transmembrane region" description="Helical" evidence="2">
    <location>
        <begin position="119"/>
        <end position="135"/>
    </location>
</feature>
<dbReference type="PANTHER" id="PTHR13018">
    <property type="entry name" value="PROBABLE MEMBRANE PROTEIN DUF221-RELATED"/>
    <property type="match status" value="1"/>
</dbReference>
<reference evidence="4" key="1">
    <citation type="submission" date="2021-01" db="EMBL/GenBank/DDBJ databases">
        <authorList>
            <person name="Corre E."/>
            <person name="Pelletier E."/>
            <person name="Niang G."/>
            <person name="Scheremetjew M."/>
            <person name="Finn R."/>
            <person name="Kale V."/>
            <person name="Holt S."/>
            <person name="Cochrane G."/>
            <person name="Meng A."/>
            <person name="Brown T."/>
            <person name="Cohen L."/>
        </authorList>
    </citation>
    <scope>NUCLEOTIDE SEQUENCE</scope>
    <source>
        <strain evidence="4">OF101</strain>
    </source>
</reference>
<feature type="transmembrane region" description="Helical" evidence="2">
    <location>
        <begin position="241"/>
        <end position="263"/>
    </location>
</feature>
<evidence type="ECO:0000256" key="1">
    <source>
        <dbReference type="SAM" id="MobiDB-lite"/>
    </source>
</evidence>
<dbReference type="GO" id="GO:0005227">
    <property type="term" value="F:calcium-activated cation channel activity"/>
    <property type="evidence" value="ECO:0007669"/>
    <property type="project" value="InterPro"/>
</dbReference>
<feature type="transmembrane region" description="Helical" evidence="2">
    <location>
        <begin position="307"/>
        <end position="324"/>
    </location>
</feature>
<protein>
    <recommendedName>
        <fullName evidence="3">CSC1/OSCA1-like 7TM region domain-containing protein</fullName>
    </recommendedName>
</protein>
<accession>A0A7S1LCW9</accession>
<dbReference type="GO" id="GO:0005886">
    <property type="term" value="C:plasma membrane"/>
    <property type="evidence" value="ECO:0007669"/>
    <property type="project" value="TreeGrafter"/>
</dbReference>
<dbReference type="AlphaFoldDB" id="A0A7S1LCW9"/>